<protein>
    <submittedName>
        <fullName evidence="1">3724_t:CDS:1</fullName>
    </submittedName>
</protein>
<proteinExistence type="predicted"/>
<evidence type="ECO:0000313" key="1">
    <source>
        <dbReference type="EMBL" id="CAG8638101.1"/>
    </source>
</evidence>
<comment type="caution">
    <text evidence="1">The sequence shown here is derived from an EMBL/GenBank/DDBJ whole genome shotgun (WGS) entry which is preliminary data.</text>
</comment>
<keyword evidence="2" id="KW-1185">Reference proteome</keyword>
<dbReference type="AlphaFoldDB" id="A0A9N9GY40"/>
<dbReference type="EMBL" id="CAJVPL010003762">
    <property type="protein sequence ID" value="CAG8638101.1"/>
    <property type="molecule type" value="Genomic_DNA"/>
</dbReference>
<name>A0A9N9GY40_9GLOM</name>
<gene>
    <name evidence="1" type="ORF">AGERDE_LOCUS10848</name>
</gene>
<accession>A0A9N9GY40</accession>
<sequence length="101" mass="11329">MNYNRDHISALYGPENCTRCSCGSIPDHVHDTSDKYCCGCSCGRTMAQEYARSQINTRSQTLCWCFLNALVAAHSHELLKFSKAKRFKSSSGIGDNKMWLA</sequence>
<evidence type="ECO:0000313" key="2">
    <source>
        <dbReference type="Proteomes" id="UP000789831"/>
    </source>
</evidence>
<dbReference type="Proteomes" id="UP000789831">
    <property type="component" value="Unassembled WGS sequence"/>
</dbReference>
<reference evidence="1" key="1">
    <citation type="submission" date="2021-06" db="EMBL/GenBank/DDBJ databases">
        <authorList>
            <person name="Kallberg Y."/>
            <person name="Tangrot J."/>
            <person name="Rosling A."/>
        </authorList>
    </citation>
    <scope>NUCLEOTIDE SEQUENCE</scope>
    <source>
        <strain evidence="1">MT106</strain>
    </source>
</reference>
<organism evidence="1 2">
    <name type="scientific">Ambispora gerdemannii</name>
    <dbReference type="NCBI Taxonomy" id="144530"/>
    <lineage>
        <taxon>Eukaryota</taxon>
        <taxon>Fungi</taxon>
        <taxon>Fungi incertae sedis</taxon>
        <taxon>Mucoromycota</taxon>
        <taxon>Glomeromycotina</taxon>
        <taxon>Glomeromycetes</taxon>
        <taxon>Archaeosporales</taxon>
        <taxon>Ambisporaceae</taxon>
        <taxon>Ambispora</taxon>
    </lineage>
</organism>